<comment type="caution">
    <text evidence="2">The sequence shown here is derived from an EMBL/GenBank/DDBJ whole genome shotgun (WGS) entry which is preliminary data.</text>
</comment>
<evidence type="ECO:0000256" key="1">
    <source>
        <dbReference type="SAM" id="MobiDB-lite"/>
    </source>
</evidence>
<reference evidence="2" key="1">
    <citation type="submission" date="2017-12" db="EMBL/GenBank/DDBJ databases">
        <title>High-resolution comparative analysis of great ape genomes.</title>
        <authorList>
            <person name="Pollen A."/>
            <person name="Hastie A."/>
            <person name="Hormozdiari F."/>
            <person name="Dougherty M."/>
            <person name="Liu R."/>
            <person name="Chaisson M."/>
            <person name="Hoppe E."/>
            <person name="Hill C."/>
            <person name="Pang A."/>
            <person name="Hillier L."/>
            <person name="Baker C."/>
            <person name="Armstrong J."/>
            <person name="Shendure J."/>
            <person name="Paten B."/>
            <person name="Wilson R."/>
            <person name="Chao H."/>
            <person name="Schneider V."/>
            <person name="Ventura M."/>
            <person name="Kronenberg Z."/>
            <person name="Murali S."/>
            <person name="Gordon D."/>
            <person name="Cantsilieris S."/>
            <person name="Munson K."/>
            <person name="Nelson B."/>
            <person name="Raja A."/>
            <person name="Underwood J."/>
            <person name="Diekhans M."/>
            <person name="Fiddes I."/>
            <person name="Haussler D."/>
            <person name="Eichler E."/>
        </authorList>
    </citation>
    <scope>NUCLEOTIDE SEQUENCE [LARGE SCALE GENOMIC DNA]</scope>
    <source>
        <strain evidence="2">Susie</strain>
    </source>
</reference>
<gene>
    <name evidence="2" type="ORF">CR201_G0013071</name>
</gene>
<dbReference type="AlphaFoldDB" id="A0A2J8W5Q8"/>
<sequence>MALTSYLRTSLRLKKRQDPRDRGRPHWSPPEENLPRTDTGKVGYLGY</sequence>
<evidence type="ECO:0000313" key="2">
    <source>
        <dbReference type="EMBL" id="PNJ65098.1"/>
    </source>
</evidence>
<feature type="region of interest" description="Disordered" evidence="1">
    <location>
        <begin position="1"/>
        <end position="47"/>
    </location>
</feature>
<accession>A0A2J8W5Q8</accession>
<organism evidence="2">
    <name type="scientific">Pongo abelii</name>
    <name type="common">Sumatran orangutan</name>
    <name type="synonym">Pongo pygmaeus abelii</name>
    <dbReference type="NCBI Taxonomy" id="9601"/>
    <lineage>
        <taxon>Eukaryota</taxon>
        <taxon>Metazoa</taxon>
        <taxon>Chordata</taxon>
        <taxon>Craniata</taxon>
        <taxon>Vertebrata</taxon>
        <taxon>Euteleostomi</taxon>
        <taxon>Mammalia</taxon>
        <taxon>Eutheria</taxon>
        <taxon>Euarchontoglires</taxon>
        <taxon>Primates</taxon>
        <taxon>Haplorrhini</taxon>
        <taxon>Catarrhini</taxon>
        <taxon>Hominidae</taxon>
        <taxon>Pongo</taxon>
    </lineage>
</organism>
<dbReference type="EMBL" id="NDHI03003399">
    <property type="protein sequence ID" value="PNJ65098.1"/>
    <property type="molecule type" value="Genomic_DNA"/>
</dbReference>
<proteinExistence type="predicted"/>
<name>A0A2J8W5Q8_PONAB</name>
<protein>
    <submittedName>
        <fullName evidence="2">SNW1 isoform 1</fullName>
    </submittedName>
</protein>